<dbReference type="Pfam" id="PF08352">
    <property type="entry name" value="oligo_HPY"/>
    <property type="match status" value="1"/>
</dbReference>
<protein>
    <submittedName>
        <fullName evidence="5">Probable oligopeptide ABC transport system, ATP-binding protein appD</fullName>
    </submittedName>
</protein>
<evidence type="ECO:0000256" key="3">
    <source>
        <dbReference type="ARBA" id="ARBA00022840"/>
    </source>
</evidence>
<sequence length="298" mass="34002">MNLRVRKGIILGIAGESGSGKSTLAQAIYRSLKYPGEITSGQVYLDDQDILRINGEDLRRIRATRFSFIPQAAMNALNPVKRIRYQFYDLLIAHGLQPEKNEDRIQAAIKMVRLRENVLESFPHELSGGMRQRVVIAMSLLLRPDLVILDEPTTGLDVLVQHEILKDLKAIQRQSGLTMIFITHDLSILYEIADEIAMIYAGEIVEFGPRDEMLNDPQHPYNFLLLRSMPRIGAKRGTGYRLIGNPGNFREDFNGCQFYTRCPFSVPQCVSKHPELTSDDGRHFRRCLRYPEWKVGVS</sequence>
<dbReference type="KEGG" id="tac:Ta1325"/>
<proteinExistence type="predicted"/>
<dbReference type="EnsemblBacteria" id="CAC12446">
    <property type="protein sequence ID" value="CAC12446"/>
    <property type="gene ID" value="CAC12446"/>
</dbReference>
<keyword evidence="1" id="KW-0813">Transport</keyword>
<dbReference type="HOGENOM" id="CLU_000604_1_23_2"/>
<dbReference type="InParanoid" id="Q9HIL4"/>
<dbReference type="InterPro" id="IPR013563">
    <property type="entry name" value="Oligopep_ABC_C"/>
</dbReference>
<name>Q9HIL4_THEAC</name>
<dbReference type="InterPro" id="IPR003439">
    <property type="entry name" value="ABC_transporter-like_ATP-bd"/>
</dbReference>
<dbReference type="PANTHER" id="PTHR43067:SF3">
    <property type="entry name" value="MALTOSE ABC TRANSPORTER, ATP-BINDING PROTEIN"/>
    <property type="match status" value="1"/>
</dbReference>
<dbReference type="CDD" id="cd03257">
    <property type="entry name" value="ABC_NikE_OppD_transporters"/>
    <property type="match status" value="1"/>
</dbReference>
<evidence type="ECO:0000259" key="4">
    <source>
        <dbReference type="PROSITE" id="PS50893"/>
    </source>
</evidence>
<dbReference type="NCBIfam" id="TIGR01727">
    <property type="entry name" value="oligo_HPY"/>
    <property type="match status" value="1"/>
</dbReference>
<dbReference type="FunCoup" id="Q9HIL4">
    <property type="interactions" value="19"/>
</dbReference>
<gene>
    <name evidence="5" type="ordered locus">Ta1325</name>
</gene>
<dbReference type="GO" id="GO:0015833">
    <property type="term" value="P:peptide transport"/>
    <property type="evidence" value="ECO:0007669"/>
    <property type="project" value="InterPro"/>
</dbReference>
<dbReference type="STRING" id="273075.gene:9572548"/>
<dbReference type="GO" id="GO:0016887">
    <property type="term" value="F:ATP hydrolysis activity"/>
    <property type="evidence" value="ECO:0007669"/>
    <property type="project" value="InterPro"/>
</dbReference>
<dbReference type="SMART" id="SM00382">
    <property type="entry name" value="AAA"/>
    <property type="match status" value="1"/>
</dbReference>
<accession>Q9HIL4</accession>
<dbReference type="AlphaFoldDB" id="Q9HIL4"/>
<evidence type="ECO:0000256" key="1">
    <source>
        <dbReference type="ARBA" id="ARBA00022448"/>
    </source>
</evidence>
<dbReference type="SUPFAM" id="SSF52540">
    <property type="entry name" value="P-loop containing nucleoside triphosphate hydrolases"/>
    <property type="match status" value="1"/>
</dbReference>
<evidence type="ECO:0000313" key="5">
    <source>
        <dbReference type="EMBL" id="CAC12446.1"/>
    </source>
</evidence>
<keyword evidence="2" id="KW-0547">Nucleotide-binding</keyword>
<dbReference type="GO" id="GO:0005524">
    <property type="term" value="F:ATP binding"/>
    <property type="evidence" value="ECO:0007669"/>
    <property type="project" value="UniProtKB-KW"/>
</dbReference>
<evidence type="ECO:0000313" key="6">
    <source>
        <dbReference type="Proteomes" id="UP000001024"/>
    </source>
</evidence>
<feature type="domain" description="ABC transporter" evidence="4">
    <location>
        <begin position="1"/>
        <end position="226"/>
    </location>
</feature>
<keyword evidence="3 5" id="KW-0067">ATP-binding</keyword>
<dbReference type="PROSITE" id="PS00211">
    <property type="entry name" value="ABC_TRANSPORTER_1"/>
    <property type="match status" value="1"/>
</dbReference>
<dbReference type="Gene3D" id="3.40.50.300">
    <property type="entry name" value="P-loop containing nucleotide triphosphate hydrolases"/>
    <property type="match status" value="1"/>
</dbReference>
<dbReference type="eggNOG" id="arCOG05410">
    <property type="taxonomic scope" value="Archaea"/>
</dbReference>
<dbReference type="Proteomes" id="UP000001024">
    <property type="component" value="Chromosome"/>
</dbReference>
<dbReference type="InterPro" id="IPR027417">
    <property type="entry name" value="P-loop_NTPase"/>
</dbReference>
<keyword evidence="6" id="KW-1185">Reference proteome</keyword>
<dbReference type="PROSITE" id="PS50893">
    <property type="entry name" value="ABC_TRANSPORTER_2"/>
    <property type="match status" value="1"/>
</dbReference>
<dbReference type="InterPro" id="IPR017871">
    <property type="entry name" value="ABC_transporter-like_CS"/>
</dbReference>
<dbReference type="EMBL" id="AL445067">
    <property type="protein sequence ID" value="CAC12446.1"/>
    <property type="molecule type" value="Genomic_DNA"/>
</dbReference>
<reference evidence="5 6" key="1">
    <citation type="journal article" date="2000" name="Nature">
        <title>The genome sequence of the thermoacidophilic scavenger Thermoplasma acidophilum.</title>
        <authorList>
            <person name="Ruepp A."/>
            <person name="Graml W."/>
            <person name="Santos-Martinez M.L."/>
            <person name="Koretke K.K."/>
            <person name="Volker C."/>
            <person name="Mewes H.W."/>
            <person name="Frishman D."/>
            <person name="Stocker S."/>
            <person name="Lupas A.N."/>
            <person name="Baumeister W."/>
        </authorList>
    </citation>
    <scope>NUCLEOTIDE SEQUENCE [LARGE SCALE GENOMIC DNA]</scope>
    <source>
        <strain evidence="6">ATCC 25905 / DSM 1728 / JCM 9062 / NBRC 15155 / AMRC-C165</strain>
    </source>
</reference>
<dbReference type="PANTHER" id="PTHR43067">
    <property type="entry name" value="OLIGOPEPTIDE/DIPEPTIDE ABC TRANSPORTER, ATPASE SUBUNIT"/>
    <property type="match status" value="1"/>
</dbReference>
<dbReference type="PaxDb" id="273075-Ta1325"/>
<dbReference type="Pfam" id="PF00005">
    <property type="entry name" value="ABC_tran"/>
    <property type="match status" value="1"/>
</dbReference>
<dbReference type="InterPro" id="IPR003593">
    <property type="entry name" value="AAA+_ATPase"/>
</dbReference>
<organism evidence="5 6">
    <name type="scientific">Thermoplasma acidophilum (strain ATCC 25905 / DSM 1728 / JCM 9062 / NBRC 15155 / AMRC-C165)</name>
    <dbReference type="NCBI Taxonomy" id="273075"/>
    <lineage>
        <taxon>Archaea</taxon>
        <taxon>Methanobacteriati</taxon>
        <taxon>Thermoplasmatota</taxon>
        <taxon>Thermoplasmata</taxon>
        <taxon>Thermoplasmatales</taxon>
        <taxon>Thermoplasmataceae</taxon>
        <taxon>Thermoplasma</taxon>
    </lineage>
</organism>
<evidence type="ECO:0000256" key="2">
    <source>
        <dbReference type="ARBA" id="ARBA00022741"/>
    </source>
</evidence>